<dbReference type="PANTHER" id="PTHR42837:SF2">
    <property type="entry name" value="MEMBRANE METALLOPROTEASE ARASP2, CHLOROPLASTIC-RELATED"/>
    <property type="match status" value="1"/>
</dbReference>
<reference evidence="13 14" key="1">
    <citation type="journal article" date="2015" name="Nature">
        <title>rRNA introns, odd ribosomes, and small enigmatic genomes across a large radiation of phyla.</title>
        <authorList>
            <person name="Brown C.T."/>
            <person name="Hug L.A."/>
            <person name="Thomas B.C."/>
            <person name="Sharon I."/>
            <person name="Castelle C.J."/>
            <person name="Singh A."/>
            <person name="Wilkins M.J."/>
            <person name="Williams K.H."/>
            <person name="Banfield J.F."/>
        </authorList>
    </citation>
    <scope>NUCLEOTIDE SEQUENCE [LARGE SCALE GENOMIC DNA]</scope>
</reference>
<dbReference type="InterPro" id="IPR041489">
    <property type="entry name" value="PDZ_6"/>
</dbReference>
<dbReference type="Proteomes" id="UP000034492">
    <property type="component" value="Unassembled WGS sequence"/>
</dbReference>
<dbReference type="EMBL" id="LBSA01000036">
    <property type="protein sequence ID" value="KKQ07847.1"/>
    <property type="molecule type" value="Genomic_DNA"/>
</dbReference>
<feature type="domain" description="PDZ" evidence="12">
    <location>
        <begin position="122"/>
        <end position="172"/>
    </location>
</feature>
<feature type="transmembrane region" description="Helical" evidence="11">
    <location>
        <begin position="299"/>
        <end position="319"/>
    </location>
</feature>
<evidence type="ECO:0000256" key="4">
    <source>
        <dbReference type="ARBA" id="ARBA00022670"/>
    </source>
</evidence>
<dbReference type="InterPro" id="IPR001478">
    <property type="entry name" value="PDZ"/>
</dbReference>
<keyword evidence="7" id="KW-0862">Zinc</keyword>
<comment type="caution">
    <text evidence="13">The sequence shown here is derived from an EMBL/GenBank/DDBJ whole genome shotgun (WGS) entry which is preliminary data.</text>
</comment>
<keyword evidence="8 11" id="KW-1133">Transmembrane helix</keyword>
<dbReference type="InterPro" id="IPR004387">
    <property type="entry name" value="Pept_M50_Zn"/>
</dbReference>
<comment type="cofactor">
    <cofactor evidence="1">
        <name>Zn(2+)</name>
        <dbReference type="ChEBI" id="CHEBI:29105"/>
    </cofactor>
</comment>
<evidence type="ECO:0000256" key="10">
    <source>
        <dbReference type="ARBA" id="ARBA00023136"/>
    </source>
</evidence>
<evidence type="ECO:0000256" key="2">
    <source>
        <dbReference type="ARBA" id="ARBA00004141"/>
    </source>
</evidence>
<feature type="transmembrane region" description="Helical" evidence="11">
    <location>
        <begin position="92"/>
        <end position="114"/>
    </location>
</feature>
<dbReference type="GO" id="GO:0004222">
    <property type="term" value="F:metalloendopeptidase activity"/>
    <property type="evidence" value="ECO:0007669"/>
    <property type="project" value="InterPro"/>
</dbReference>
<name>A0A0G0EQP7_9BACT</name>
<keyword evidence="10 11" id="KW-0472">Membrane</keyword>
<evidence type="ECO:0000256" key="5">
    <source>
        <dbReference type="ARBA" id="ARBA00022692"/>
    </source>
</evidence>
<dbReference type="GO" id="GO:0016020">
    <property type="term" value="C:membrane"/>
    <property type="evidence" value="ECO:0007669"/>
    <property type="project" value="UniProtKB-SubCell"/>
</dbReference>
<keyword evidence="4 13" id="KW-0645">Protease</keyword>
<comment type="similarity">
    <text evidence="3">Belongs to the peptidase M50B family.</text>
</comment>
<dbReference type="Pfam" id="PF17820">
    <property type="entry name" value="PDZ_6"/>
    <property type="match status" value="1"/>
</dbReference>
<dbReference type="Pfam" id="PF02163">
    <property type="entry name" value="Peptidase_M50"/>
    <property type="match status" value="1"/>
</dbReference>
<evidence type="ECO:0000256" key="3">
    <source>
        <dbReference type="ARBA" id="ARBA00007931"/>
    </source>
</evidence>
<protein>
    <submittedName>
        <fullName evidence="13">Site-2 protease, Metallo peptidase, MEROPS family M50B</fullName>
    </submittedName>
</protein>
<dbReference type="Gene3D" id="2.30.42.10">
    <property type="match status" value="1"/>
</dbReference>
<dbReference type="SMART" id="SM00228">
    <property type="entry name" value="PDZ"/>
    <property type="match status" value="1"/>
</dbReference>
<sequence>MFILVFIITILILVVIHELGHFFAAKKFNIKVLEFGFGLPPRAWGKKIGETIWSLNWLPFGGFVRLLGEDEVDKEVLDNTRSFAAQPVTKRMLVVVAGVVMNLILAWLLFYIVLGAQNFKAQVPLLSDHKFAGVSQTNEKIILIGDVVPNSPASQAGLSSGERVIAVDSEEVLDANQFIEITKQKAGQPMQLTVSDIAKSDQRILEITPRENPPSGEGPLGVSLGTFEIANLEYKEPLQIALSGPIHSYNLITYSWEILAKTVSYSFAQKDITPVSQNVAGPIGITNIVKEILSVKNPLIPYLDFMAALSLNLAIINILPFPGLDGGRFFFLLLEAITRKKAHPTIEKYVHTIGLAILLGLIFLVTLSDIKKLIPQ</sequence>
<evidence type="ECO:0000313" key="14">
    <source>
        <dbReference type="Proteomes" id="UP000034492"/>
    </source>
</evidence>
<evidence type="ECO:0000259" key="12">
    <source>
        <dbReference type="PROSITE" id="PS50106"/>
    </source>
</evidence>
<feature type="transmembrane region" description="Helical" evidence="11">
    <location>
        <begin position="349"/>
        <end position="367"/>
    </location>
</feature>
<evidence type="ECO:0000313" key="13">
    <source>
        <dbReference type="EMBL" id="KKQ07847.1"/>
    </source>
</evidence>
<gene>
    <name evidence="13" type="ORF">US19_C0036G0006</name>
</gene>
<evidence type="ECO:0000256" key="1">
    <source>
        <dbReference type="ARBA" id="ARBA00001947"/>
    </source>
</evidence>
<evidence type="ECO:0000256" key="9">
    <source>
        <dbReference type="ARBA" id="ARBA00023049"/>
    </source>
</evidence>
<evidence type="ECO:0000256" key="8">
    <source>
        <dbReference type="ARBA" id="ARBA00022989"/>
    </source>
</evidence>
<dbReference type="InterPro" id="IPR036034">
    <property type="entry name" value="PDZ_sf"/>
</dbReference>
<dbReference type="GO" id="GO:0006508">
    <property type="term" value="P:proteolysis"/>
    <property type="evidence" value="ECO:0007669"/>
    <property type="project" value="UniProtKB-KW"/>
</dbReference>
<comment type="subcellular location">
    <subcellularLocation>
        <location evidence="2">Membrane</location>
        <topology evidence="2">Multi-pass membrane protein</topology>
    </subcellularLocation>
</comment>
<organism evidence="13 14">
    <name type="scientific">Candidatus Daviesbacteria bacterium GW2011_GWB1_36_5</name>
    <dbReference type="NCBI Taxonomy" id="1618426"/>
    <lineage>
        <taxon>Bacteria</taxon>
        <taxon>Candidatus Daviesiibacteriota</taxon>
    </lineage>
</organism>
<keyword evidence="9" id="KW-0482">Metalloprotease</keyword>
<proteinExistence type="inferred from homology"/>
<evidence type="ECO:0000256" key="7">
    <source>
        <dbReference type="ARBA" id="ARBA00022833"/>
    </source>
</evidence>
<dbReference type="SUPFAM" id="SSF50156">
    <property type="entry name" value="PDZ domain-like"/>
    <property type="match status" value="1"/>
</dbReference>
<dbReference type="CDD" id="cd06163">
    <property type="entry name" value="S2P-M50_PDZ_RseP-like"/>
    <property type="match status" value="1"/>
</dbReference>
<accession>A0A0G0EQP7</accession>
<evidence type="ECO:0000256" key="11">
    <source>
        <dbReference type="SAM" id="Phobius"/>
    </source>
</evidence>
<evidence type="ECO:0000256" key="6">
    <source>
        <dbReference type="ARBA" id="ARBA00022801"/>
    </source>
</evidence>
<keyword evidence="5 11" id="KW-0812">Transmembrane</keyword>
<dbReference type="PROSITE" id="PS50106">
    <property type="entry name" value="PDZ"/>
    <property type="match status" value="1"/>
</dbReference>
<keyword evidence="6" id="KW-0378">Hydrolase</keyword>
<dbReference type="PANTHER" id="PTHR42837">
    <property type="entry name" value="REGULATOR OF SIGMA-E PROTEASE RSEP"/>
    <property type="match status" value="1"/>
</dbReference>
<dbReference type="AlphaFoldDB" id="A0A0G0EQP7"/>
<dbReference type="InterPro" id="IPR008915">
    <property type="entry name" value="Peptidase_M50"/>
</dbReference>